<evidence type="ECO:0000313" key="2">
    <source>
        <dbReference type="Proteomes" id="UP000031518"/>
    </source>
</evidence>
<accession>A0A0B6WXC9</accession>
<evidence type="ECO:0000313" key="1">
    <source>
        <dbReference type="EMBL" id="CDM65726.1"/>
    </source>
</evidence>
<dbReference type="STRING" id="454194.PYK22_01732"/>
<name>A0A0B6WXC9_9BACT</name>
<reference evidence="1 2" key="2">
    <citation type="submission" date="2015-01" db="EMBL/GenBank/DDBJ databases">
        <title>Complete genome sequence of Pyrinomonas methylaliphatogenes type strain K22T.</title>
        <authorList>
            <person name="Lee K.C.Y."/>
            <person name="Power J.F."/>
            <person name="Dunfield P.F."/>
            <person name="Morgan X.C."/>
            <person name="Huttenhower C."/>
            <person name="Stott M.B."/>
        </authorList>
    </citation>
    <scope>NUCLEOTIDE SEQUENCE [LARGE SCALE GENOMIC DNA]</scope>
    <source>
        <strain evidence="1 2">K22</strain>
    </source>
</reference>
<dbReference type="AlphaFoldDB" id="A0A0B6WXC9"/>
<organism evidence="1 2">
    <name type="scientific">Pyrinomonas methylaliphatogenes</name>
    <dbReference type="NCBI Taxonomy" id="454194"/>
    <lineage>
        <taxon>Bacteria</taxon>
        <taxon>Pseudomonadati</taxon>
        <taxon>Acidobacteriota</taxon>
        <taxon>Blastocatellia</taxon>
        <taxon>Blastocatellales</taxon>
        <taxon>Pyrinomonadaceae</taxon>
        <taxon>Pyrinomonas</taxon>
    </lineage>
</organism>
<protein>
    <submittedName>
        <fullName evidence="1">Uncharacterized protein</fullName>
    </submittedName>
</protein>
<sequence>MGASVTRRVVRAVGWRLAKRLIRPIPLVGTAVALGLAGHEIKKKGLLRGLVHVGLDATPVVGTIKGVIEIFSGDLIRDKEHRSRGMGASAS</sequence>
<reference evidence="1 2" key="1">
    <citation type="submission" date="2013-12" db="EMBL/GenBank/DDBJ databases">
        <authorList>
            <person name="Stott M."/>
        </authorList>
    </citation>
    <scope>NUCLEOTIDE SEQUENCE [LARGE SCALE GENOMIC DNA]</scope>
    <source>
        <strain evidence="1 2">K22</strain>
    </source>
</reference>
<dbReference type="Proteomes" id="UP000031518">
    <property type="component" value="Unassembled WGS sequence"/>
</dbReference>
<keyword evidence="2" id="KW-1185">Reference proteome</keyword>
<gene>
    <name evidence="1" type="ORF">PYK22_01732</name>
</gene>
<proteinExistence type="predicted"/>
<dbReference type="EMBL" id="CBXV010000006">
    <property type="protein sequence ID" value="CDM65726.1"/>
    <property type="molecule type" value="Genomic_DNA"/>
</dbReference>